<dbReference type="EMBL" id="JANKJG010000001">
    <property type="protein sequence ID" value="MCR8825341.1"/>
    <property type="molecule type" value="Genomic_DNA"/>
</dbReference>
<gene>
    <name evidence="2" type="ORF">NTA49_02200</name>
</gene>
<proteinExistence type="predicted"/>
<dbReference type="Proteomes" id="UP001165396">
    <property type="component" value="Unassembled WGS sequence"/>
</dbReference>
<dbReference type="RefSeq" id="WP_258293011.1">
    <property type="nucleotide sequence ID" value="NZ_JANKJG010000001.1"/>
</dbReference>
<dbReference type="SUPFAM" id="SSF101898">
    <property type="entry name" value="NHL repeat"/>
    <property type="match status" value="1"/>
</dbReference>
<keyword evidence="3" id="KW-1185">Reference proteome</keyword>
<organism evidence="2 3">
    <name type="scientific">Pseudosulfitobacter koreensis</name>
    <dbReference type="NCBI Taxonomy" id="2968472"/>
    <lineage>
        <taxon>Bacteria</taxon>
        <taxon>Pseudomonadati</taxon>
        <taxon>Pseudomonadota</taxon>
        <taxon>Alphaproteobacteria</taxon>
        <taxon>Rhodobacterales</taxon>
        <taxon>Roseobacteraceae</taxon>
        <taxon>Pseudosulfitobacter</taxon>
    </lineage>
</organism>
<reference evidence="2" key="1">
    <citation type="submission" date="2022-07" db="EMBL/GenBank/DDBJ databases">
        <title>Pseudosulfitobacter sp. strain AP-MA-4, whole genome sequence.</title>
        <authorList>
            <person name="Jiang Y."/>
        </authorList>
    </citation>
    <scope>NUCLEOTIDE SEQUENCE</scope>
    <source>
        <strain evidence="2">AP-MA-4</strain>
    </source>
</reference>
<dbReference type="InterPro" id="IPR027372">
    <property type="entry name" value="Phytase-like_dom"/>
</dbReference>
<accession>A0ABT1YWS6</accession>
<evidence type="ECO:0000259" key="1">
    <source>
        <dbReference type="Pfam" id="PF13449"/>
    </source>
</evidence>
<evidence type="ECO:0000313" key="3">
    <source>
        <dbReference type="Proteomes" id="UP001165396"/>
    </source>
</evidence>
<dbReference type="Pfam" id="PF13449">
    <property type="entry name" value="Phytase-like"/>
    <property type="match status" value="1"/>
</dbReference>
<feature type="domain" description="Phytase-like" evidence="1">
    <location>
        <begin position="36"/>
        <end position="263"/>
    </location>
</feature>
<protein>
    <submittedName>
        <fullName evidence="2">Esterase-like activity of phytase family protein</fullName>
    </submittedName>
</protein>
<name>A0ABT1YWS6_9RHOB</name>
<comment type="caution">
    <text evidence="2">The sequence shown here is derived from an EMBL/GenBank/DDBJ whole genome shotgun (WGS) entry which is preliminary data.</text>
</comment>
<evidence type="ECO:0000313" key="2">
    <source>
        <dbReference type="EMBL" id="MCR8825341.1"/>
    </source>
</evidence>
<sequence length="278" mass="30147">MFWRSALAVVCTAACVQAEPTLTLDGVITLPRLSEGFGGLSAIEMSDGGAEALVLSDRGGLYHLTLDRSGDAVRVINAVRDDRAVHLGDTEGLALDADGTLYVSMEGQAGIAAEQPDGRLVRQPGHPDFKDLVENRALEALAIAPDGTLVTLPEISARNSEPFPIYQLKDGRWTKGPFLPRDGIFLVTGADFGPDGLFYLLERSLSLRGFATRIRRFDLSAPDLEETTLLVTEPGTYGNLEGLSLWQDDLGITHLSLVADDNFYTFFSNQIVEFTLTE</sequence>